<feature type="compositionally biased region" description="Polar residues" evidence="1">
    <location>
        <begin position="1"/>
        <end position="22"/>
    </location>
</feature>
<evidence type="ECO:0000256" key="1">
    <source>
        <dbReference type="SAM" id="MobiDB-lite"/>
    </source>
</evidence>
<evidence type="ECO:0000313" key="3">
    <source>
        <dbReference type="Proteomes" id="UP001321473"/>
    </source>
</evidence>
<accession>A0AAQ4ECH5</accession>
<keyword evidence="3" id="KW-1185">Reference proteome</keyword>
<dbReference type="EMBL" id="JARKHS020018523">
    <property type="protein sequence ID" value="KAK8772288.1"/>
    <property type="molecule type" value="Genomic_DNA"/>
</dbReference>
<sequence>MPEATSLQQGPSEESRNSTNATCHAVPKSSATVPLIMDALPEQSLFEEVGSSPTTSPADSVLMAASDQECPSHQAANLMLRAPATSNLT</sequence>
<organism evidence="2 3">
    <name type="scientific">Amblyomma americanum</name>
    <name type="common">Lone star tick</name>
    <dbReference type="NCBI Taxonomy" id="6943"/>
    <lineage>
        <taxon>Eukaryota</taxon>
        <taxon>Metazoa</taxon>
        <taxon>Ecdysozoa</taxon>
        <taxon>Arthropoda</taxon>
        <taxon>Chelicerata</taxon>
        <taxon>Arachnida</taxon>
        <taxon>Acari</taxon>
        <taxon>Parasitiformes</taxon>
        <taxon>Ixodida</taxon>
        <taxon>Ixodoidea</taxon>
        <taxon>Ixodidae</taxon>
        <taxon>Amblyomminae</taxon>
        <taxon>Amblyomma</taxon>
    </lineage>
</organism>
<reference evidence="2 3" key="1">
    <citation type="journal article" date="2023" name="Arcadia Sci">
        <title>De novo assembly of a long-read Amblyomma americanum tick genome.</title>
        <authorList>
            <person name="Chou S."/>
            <person name="Poskanzer K.E."/>
            <person name="Rollins M."/>
            <person name="Thuy-Boun P.S."/>
        </authorList>
    </citation>
    <scope>NUCLEOTIDE SEQUENCE [LARGE SCALE GENOMIC DNA]</scope>
    <source>
        <strain evidence="2">F_SG_1</strain>
        <tissue evidence="2">Salivary glands</tissue>
    </source>
</reference>
<comment type="caution">
    <text evidence="2">The sequence shown here is derived from an EMBL/GenBank/DDBJ whole genome shotgun (WGS) entry which is preliminary data.</text>
</comment>
<evidence type="ECO:0000313" key="2">
    <source>
        <dbReference type="EMBL" id="KAK8772288.1"/>
    </source>
</evidence>
<feature type="region of interest" description="Disordered" evidence="1">
    <location>
        <begin position="1"/>
        <end position="26"/>
    </location>
</feature>
<gene>
    <name evidence="2" type="ORF">V5799_024469</name>
</gene>
<dbReference type="AlphaFoldDB" id="A0AAQ4ECH5"/>
<protein>
    <submittedName>
        <fullName evidence="2">Uncharacterized protein</fullName>
    </submittedName>
</protein>
<proteinExistence type="predicted"/>
<name>A0AAQ4ECH5_AMBAM</name>
<dbReference type="Proteomes" id="UP001321473">
    <property type="component" value="Unassembled WGS sequence"/>
</dbReference>